<sequence length="80" mass="9631">MPRERPFFQYVIGSFVQLAQGAPMQRVIWRGRQVVPSITGQPQEVAVYRLDNDHWDCYYEYQLHPTLQQVDSPRDRRPRR</sequence>
<gene>
    <name evidence="1" type="ORF">HHL22_20305</name>
</gene>
<name>A0A7Y0AI73_9BACT</name>
<comment type="caution">
    <text evidence="1">The sequence shown here is derived from an EMBL/GenBank/DDBJ whole genome shotgun (WGS) entry which is preliminary data.</text>
</comment>
<dbReference type="Proteomes" id="UP000559626">
    <property type="component" value="Unassembled WGS sequence"/>
</dbReference>
<evidence type="ECO:0000313" key="2">
    <source>
        <dbReference type="Proteomes" id="UP000559626"/>
    </source>
</evidence>
<keyword evidence="2" id="KW-1185">Reference proteome</keyword>
<dbReference type="RefSeq" id="WP_169533208.1">
    <property type="nucleotide sequence ID" value="NZ_JABBGH010000003.1"/>
</dbReference>
<dbReference type="AlphaFoldDB" id="A0A7Y0AI73"/>
<protein>
    <submittedName>
        <fullName evidence="1">Uncharacterized protein</fullName>
    </submittedName>
</protein>
<accession>A0A7Y0AI73</accession>
<reference evidence="1 2" key="1">
    <citation type="submission" date="2020-04" db="EMBL/GenBank/DDBJ databases">
        <title>Hymenobacter polaris sp. nov., isolated from Arctic soil.</title>
        <authorList>
            <person name="Dahal R.H."/>
        </authorList>
    </citation>
    <scope>NUCLEOTIDE SEQUENCE [LARGE SCALE GENOMIC DNA]</scope>
    <source>
        <strain evidence="1 2">RP-2-7</strain>
    </source>
</reference>
<evidence type="ECO:0000313" key="1">
    <source>
        <dbReference type="EMBL" id="NML67550.1"/>
    </source>
</evidence>
<dbReference type="EMBL" id="JABBGH010000003">
    <property type="protein sequence ID" value="NML67550.1"/>
    <property type="molecule type" value="Genomic_DNA"/>
</dbReference>
<organism evidence="1 2">
    <name type="scientific">Hymenobacter polaris</name>
    <dbReference type="NCBI Taxonomy" id="2682546"/>
    <lineage>
        <taxon>Bacteria</taxon>
        <taxon>Pseudomonadati</taxon>
        <taxon>Bacteroidota</taxon>
        <taxon>Cytophagia</taxon>
        <taxon>Cytophagales</taxon>
        <taxon>Hymenobacteraceae</taxon>
        <taxon>Hymenobacter</taxon>
    </lineage>
</organism>
<proteinExistence type="predicted"/>